<dbReference type="RefSeq" id="WP_195961848.1">
    <property type="nucleotide sequence ID" value="NZ_CATNXF010000013.1"/>
</dbReference>
<evidence type="ECO:0000313" key="1">
    <source>
        <dbReference type="EMBL" id="QAX89071.1"/>
    </source>
</evidence>
<reference evidence="1" key="1">
    <citation type="submission" date="2018-12" db="EMBL/GenBank/DDBJ databases">
        <title>Identification of novel toxin homologs and associated mobile genetic elements in Clostridium perfringens.</title>
        <authorList>
            <person name="Moore R.J."/>
            <person name="Lacey J.A."/>
            <person name="Johanesen P.A."/>
            <person name="Lyras D."/>
        </authorList>
    </citation>
    <scope>NUCLEOTIDE SEQUENCE</scope>
    <source>
        <strain evidence="1">NY83906550</strain>
        <plasmid evidence="1">pCPNY83906550-1</plasmid>
    </source>
</reference>
<organism evidence="1">
    <name type="scientific">Clostridium perfringens</name>
    <dbReference type="NCBI Taxonomy" id="1502"/>
    <lineage>
        <taxon>Bacteria</taxon>
        <taxon>Bacillati</taxon>
        <taxon>Bacillota</taxon>
        <taxon>Clostridia</taxon>
        <taxon>Eubacteriales</taxon>
        <taxon>Clostridiaceae</taxon>
        <taxon>Clostridium</taxon>
    </lineage>
</organism>
<accession>A0A411AMG4</accession>
<sequence>MTKLLFLILGELSTGELTIADSFQAGLPKTRYESYFIVPEHQNGYVKSLNIPYLSLGLNDGKLINRKKVDLLIKEIKPDFLIFCDVFTVEYSEKWSGINLEIIKEYNIPVISLDEYEYIKAGYSIDYYGSVTKKLKPLLEECDYIIKNCPLTMPVGQRKRYFRLFNHINPLDDKRKSVIKDKIVENKDDKLIFITTSYWETLNIYKIPALSMFIKWNNRIIFNYLKMLDQNITIIHVGHGKWSDLDSDKINYKYFETLDPVDFESYLLAADLYITNNIVSITLTKAILGKVPSIVFQNDKIIDFSKFKKRLSEMPMWYQEMAEDLKIAYPFKASVFGWSNFLKTVLKGNPYVDTFVISSLFKLSESIDNLKRLLNDNKSIEELKNNQEKFIELYNNVPSAFNVIEEIVNEEVGDLK</sequence>
<proteinExistence type="predicted"/>
<dbReference type="AlphaFoldDB" id="A0A411AMG4"/>
<dbReference type="Pfam" id="PF19892">
    <property type="entry name" value="DUF6365"/>
    <property type="match status" value="1"/>
</dbReference>
<dbReference type="EMBL" id="MK285071">
    <property type="protein sequence ID" value="QAX89071.1"/>
    <property type="molecule type" value="Genomic_DNA"/>
</dbReference>
<geneLocation type="plasmid" evidence="1">
    <name>pCPNY83906550-1</name>
</geneLocation>
<dbReference type="InterPro" id="IPR045945">
    <property type="entry name" value="DUF6365"/>
</dbReference>
<name>A0A411AMG4_CLOPF</name>
<gene>
    <name evidence="1" type="ORF">pCPNY83906550-1_00056</name>
</gene>
<protein>
    <submittedName>
        <fullName evidence="1">Uncharacterized protein</fullName>
    </submittedName>
</protein>
<keyword evidence="1" id="KW-0614">Plasmid</keyword>